<dbReference type="InterPro" id="IPR051496">
    <property type="entry name" value="H-rev107_PLA/AT"/>
</dbReference>
<dbReference type="PANTHER" id="PTHR13943">
    <property type="entry name" value="HRAS-LIKE SUPPRESSOR - RELATED"/>
    <property type="match status" value="1"/>
</dbReference>
<dbReference type="GO" id="GO:0070292">
    <property type="term" value="P:N-acylphosphatidylethanolamine metabolic process"/>
    <property type="evidence" value="ECO:0007669"/>
    <property type="project" value="TreeGrafter"/>
</dbReference>
<dbReference type="GO" id="GO:0005737">
    <property type="term" value="C:cytoplasm"/>
    <property type="evidence" value="ECO:0007669"/>
    <property type="project" value="TreeGrafter"/>
</dbReference>
<dbReference type="GO" id="GO:0016410">
    <property type="term" value="F:N-acyltransferase activity"/>
    <property type="evidence" value="ECO:0007669"/>
    <property type="project" value="TreeGrafter"/>
</dbReference>
<dbReference type="Proteomes" id="UP000596742">
    <property type="component" value="Unassembled WGS sequence"/>
</dbReference>
<sequence length="420" mass="48936">KSKKYSCNKKLEFKTDFNLRQTFLQRSPSDDTVKDLTTRRQTSTETPSFKKIVEEDEIEKAPEIDKIEKIIEVHDESDGNKTSNPKPVACLECVKPIQVFKRDEIKRGDHIKFHGRIYDHHAIVVDRIPSNDKDHKVTVEIVHASNTTAGAMYCCLRPFSSIAKLVRETKQINLKKMKVMVYKYSDTIFHFSPERIVERANTERSNPGFKYNLFNNNCEHFATHCVTGESLSLQVGKIRMIKRLFVNQGFQGISDEVLRNKILNEKGMLCTPCFLRNKQLLSVAKKPITSKDDLNIGDIITYKYYRCWHSAVVIDIKPHDSSLECKIAHYAFRGLHKHRKIREDTFRIPFNGTVKVTDFSNTKYTVYAQEEVVKRARRKLGEKRYVHFSNDSSHFARWCKLELYSKHKEHTQKTSNVINL</sequence>
<dbReference type="Pfam" id="PF04970">
    <property type="entry name" value="LRAT"/>
    <property type="match status" value="2"/>
</dbReference>
<evidence type="ECO:0000259" key="5">
    <source>
        <dbReference type="PROSITE" id="PS51934"/>
    </source>
</evidence>
<evidence type="ECO:0000313" key="7">
    <source>
        <dbReference type="Proteomes" id="UP000596742"/>
    </source>
</evidence>
<dbReference type="EMBL" id="UYJE01004020">
    <property type="protein sequence ID" value="VDI24344.1"/>
    <property type="molecule type" value="Genomic_DNA"/>
</dbReference>
<evidence type="ECO:0000313" key="6">
    <source>
        <dbReference type="EMBL" id="VDI24344.1"/>
    </source>
</evidence>
<protein>
    <recommendedName>
        <fullName evidence="5">LRAT domain-containing protein</fullName>
    </recommendedName>
</protein>
<evidence type="ECO:0000256" key="2">
    <source>
        <dbReference type="ARBA" id="ARBA00022679"/>
    </source>
</evidence>
<dbReference type="PANTHER" id="PTHR13943:SF77">
    <property type="entry name" value="LRAT DOMAIN-CONTAINING PROTEIN"/>
    <property type="match status" value="1"/>
</dbReference>
<accession>A0A8B6DVL2</accession>
<gene>
    <name evidence="6" type="ORF">MGAL_10B035285</name>
</gene>
<evidence type="ECO:0000256" key="3">
    <source>
        <dbReference type="ARBA" id="ARBA00022801"/>
    </source>
</evidence>
<name>A0A8B6DVL2_MYTGA</name>
<keyword evidence="7" id="KW-1185">Reference proteome</keyword>
<dbReference type="Gene3D" id="3.90.1720.10">
    <property type="entry name" value="endopeptidase domain like (from Nostoc punctiforme)"/>
    <property type="match status" value="2"/>
</dbReference>
<comment type="similarity">
    <text evidence="1">Belongs to the H-rev107 family.</text>
</comment>
<dbReference type="OrthoDB" id="6102890at2759"/>
<comment type="caution">
    <text evidence="6">The sequence shown here is derived from an EMBL/GenBank/DDBJ whole genome shotgun (WGS) entry which is preliminary data.</text>
</comment>
<evidence type="ECO:0000256" key="1">
    <source>
        <dbReference type="ARBA" id="ARBA00007824"/>
    </source>
</evidence>
<dbReference type="GO" id="GO:0004623">
    <property type="term" value="F:phospholipase A2 activity"/>
    <property type="evidence" value="ECO:0007669"/>
    <property type="project" value="TreeGrafter"/>
</dbReference>
<reference evidence="6" key="1">
    <citation type="submission" date="2018-11" db="EMBL/GenBank/DDBJ databases">
        <authorList>
            <person name="Alioto T."/>
            <person name="Alioto T."/>
        </authorList>
    </citation>
    <scope>NUCLEOTIDE SEQUENCE</scope>
</reference>
<keyword evidence="3" id="KW-0378">Hydrolase</keyword>
<evidence type="ECO:0000256" key="4">
    <source>
        <dbReference type="ARBA" id="ARBA00023098"/>
    </source>
</evidence>
<keyword evidence="4" id="KW-0443">Lipid metabolism</keyword>
<feature type="non-terminal residue" evidence="6">
    <location>
        <position position="1"/>
    </location>
</feature>
<dbReference type="GO" id="GO:0008970">
    <property type="term" value="F:phospholipase A1 activity"/>
    <property type="evidence" value="ECO:0007669"/>
    <property type="project" value="TreeGrafter"/>
</dbReference>
<dbReference type="InterPro" id="IPR007053">
    <property type="entry name" value="LRAT_dom"/>
</dbReference>
<dbReference type="AlphaFoldDB" id="A0A8B6DVL2"/>
<organism evidence="6 7">
    <name type="scientific">Mytilus galloprovincialis</name>
    <name type="common">Mediterranean mussel</name>
    <dbReference type="NCBI Taxonomy" id="29158"/>
    <lineage>
        <taxon>Eukaryota</taxon>
        <taxon>Metazoa</taxon>
        <taxon>Spiralia</taxon>
        <taxon>Lophotrochozoa</taxon>
        <taxon>Mollusca</taxon>
        <taxon>Bivalvia</taxon>
        <taxon>Autobranchia</taxon>
        <taxon>Pteriomorphia</taxon>
        <taxon>Mytilida</taxon>
        <taxon>Mytiloidea</taxon>
        <taxon>Mytilidae</taxon>
        <taxon>Mytilinae</taxon>
        <taxon>Mytilus</taxon>
    </lineage>
</organism>
<proteinExistence type="inferred from homology"/>
<dbReference type="PROSITE" id="PS51934">
    <property type="entry name" value="LRAT"/>
    <property type="match status" value="1"/>
</dbReference>
<feature type="domain" description="LRAT" evidence="5">
    <location>
        <begin position="110"/>
        <end position="234"/>
    </location>
</feature>
<keyword evidence="2" id="KW-0808">Transferase</keyword>